<dbReference type="PANTHER" id="PTHR11266">
    <property type="entry name" value="PEROXISOMAL MEMBRANE PROTEIN 2, PXMP2 MPV17"/>
    <property type="match status" value="1"/>
</dbReference>
<keyword evidence="4 6" id="KW-1133">Transmembrane helix</keyword>
<accession>A0AAD7E3K4</accession>
<comment type="caution">
    <text evidence="6">Lacks conserved residue(s) required for the propagation of feature annotation.</text>
</comment>
<evidence type="ECO:0000256" key="1">
    <source>
        <dbReference type="ARBA" id="ARBA00004141"/>
    </source>
</evidence>
<proteinExistence type="inferred from homology"/>
<gene>
    <name evidence="7" type="ORF">GGX14DRAFT_422047</name>
</gene>
<evidence type="ECO:0000256" key="3">
    <source>
        <dbReference type="ARBA" id="ARBA00022692"/>
    </source>
</evidence>
<comment type="caution">
    <text evidence="7">The sequence shown here is derived from an EMBL/GenBank/DDBJ whole genome shotgun (WGS) entry which is preliminary data.</text>
</comment>
<dbReference type="GO" id="GO:0016020">
    <property type="term" value="C:membrane"/>
    <property type="evidence" value="ECO:0007669"/>
    <property type="project" value="UniProtKB-SubCell"/>
</dbReference>
<keyword evidence="5 6" id="KW-0472">Membrane</keyword>
<dbReference type="Proteomes" id="UP001219525">
    <property type="component" value="Unassembled WGS sequence"/>
</dbReference>
<evidence type="ECO:0000256" key="5">
    <source>
        <dbReference type="ARBA" id="ARBA00023136"/>
    </source>
</evidence>
<sequence length="218" mass="24390">MAAVSLARAYQSSFDSHPHKTLAVAGGCLNALGDVVAQITQNIASAILQGLCSCNSFAYQTRKPHDERVAFDPVRTLRFFVFGASISPLLGRWNSFLECQFPLRARGIGHGKVSLKALSKRVAADQTIVAFIGSMGMLEGRNRKQIAQKYSDLFVPTLVTNWSVWPLLQIVNFRFMPLPYRVPFQSTCGVFWTLYLSLVNSREDRKQDRETAMRRTLG</sequence>
<dbReference type="AlphaFoldDB" id="A0AAD7E3K4"/>
<evidence type="ECO:0000313" key="8">
    <source>
        <dbReference type="Proteomes" id="UP001219525"/>
    </source>
</evidence>
<dbReference type="EMBL" id="JARJCW010000004">
    <property type="protein sequence ID" value="KAJ7225738.1"/>
    <property type="molecule type" value="Genomic_DNA"/>
</dbReference>
<keyword evidence="8" id="KW-1185">Reference proteome</keyword>
<comment type="subcellular location">
    <subcellularLocation>
        <location evidence="1">Membrane</location>
        <topology evidence="1">Multi-pass membrane protein</topology>
    </subcellularLocation>
</comment>
<evidence type="ECO:0000256" key="2">
    <source>
        <dbReference type="ARBA" id="ARBA00006824"/>
    </source>
</evidence>
<evidence type="ECO:0000256" key="4">
    <source>
        <dbReference type="ARBA" id="ARBA00022989"/>
    </source>
</evidence>
<name>A0AAD7E3K4_9AGAR</name>
<organism evidence="7 8">
    <name type="scientific">Mycena pura</name>
    <dbReference type="NCBI Taxonomy" id="153505"/>
    <lineage>
        <taxon>Eukaryota</taxon>
        <taxon>Fungi</taxon>
        <taxon>Dikarya</taxon>
        <taxon>Basidiomycota</taxon>
        <taxon>Agaricomycotina</taxon>
        <taxon>Agaricomycetes</taxon>
        <taxon>Agaricomycetidae</taxon>
        <taxon>Agaricales</taxon>
        <taxon>Marasmiineae</taxon>
        <taxon>Mycenaceae</taxon>
        <taxon>Mycena</taxon>
    </lineage>
</organism>
<evidence type="ECO:0000313" key="7">
    <source>
        <dbReference type="EMBL" id="KAJ7225738.1"/>
    </source>
</evidence>
<dbReference type="GO" id="GO:0005739">
    <property type="term" value="C:mitochondrion"/>
    <property type="evidence" value="ECO:0007669"/>
    <property type="project" value="TreeGrafter"/>
</dbReference>
<protein>
    <submittedName>
        <fullName evidence="7">Uncharacterized protein</fullName>
    </submittedName>
</protein>
<reference evidence="7" key="1">
    <citation type="submission" date="2023-03" db="EMBL/GenBank/DDBJ databases">
        <title>Massive genome expansion in bonnet fungi (Mycena s.s.) driven by repeated elements and novel gene families across ecological guilds.</title>
        <authorList>
            <consortium name="Lawrence Berkeley National Laboratory"/>
            <person name="Harder C.B."/>
            <person name="Miyauchi S."/>
            <person name="Viragh M."/>
            <person name="Kuo A."/>
            <person name="Thoen E."/>
            <person name="Andreopoulos B."/>
            <person name="Lu D."/>
            <person name="Skrede I."/>
            <person name="Drula E."/>
            <person name="Henrissat B."/>
            <person name="Morin E."/>
            <person name="Kohler A."/>
            <person name="Barry K."/>
            <person name="LaButti K."/>
            <person name="Morin E."/>
            <person name="Salamov A."/>
            <person name="Lipzen A."/>
            <person name="Mereny Z."/>
            <person name="Hegedus B."/>
            <person name="Baldrian P."/>
            <person name="Stursova M."/>
            <person name="Weitz H."/>
            <person name="Taylor A."/>
            <person name="Grigoriev I.V."/>
            <person name="Nagy L.G."/>
            <person name="Martin F."/>
            <person name="Kauserud H."/>
        </authorList>
    </citation>
    <scope>NUCLEOTIDE SEQUENCE</scope>
    <source>
        <strain evidence="7">9144</strain>
    </source>
</reference>
<dbReference type="PANTHER" id="PTHR11266:SF50">
    <property type="entry name" value="VACUOLAR MEMBRANE PROTEIN YOR292C"/>
    <property type="match status" value="1"/>
</dbReference>
<evidence type="ECO:0000256" key="6">
    <source>
        <dbReference type="RuleBase" id="RU363053"/>
    </source>
</evidence>
<dbReference type="Pfam" id="PF04117">
    <property type="entry name" value="Mpv17_PMP22"/>
    <property type="match status" value="1"/>
</dbReference>
<feature type="transmembrane region" description="Helical" evidence="6">
    <location>
        <begin position="180"/>
        <end position="199"/>
    </location>
</feature>
<dbReference type="InterPro" id="IPR007248">
    <property type="entry name" value="Mpv17_PMP22"/>
</dbReference>
<keyword evidence="3 6" id="KW-0812">Transmembrane</keyword>
<comment type="similarity">
    <text evidence="2 6">Belongs to the peroxisomal membrane protein PXMP2/4 family.</text>
</comment>